<feature type="signal peptide" evidence="2">
    <location>
        <begin position="1"/>
        <end position="19"/>
    </location>
</feature>
<organism evidence="3 4">
    <name type="scientific">Phytophthora aleatoria</name>
    <dbReference type="NCBI Taxonomy" id="2496075"/>
    <lineage>
        <taxon>Eukaryota</taxon>
        <taxon>Sar</taxon>
        <taxon>Stramenopiles</taxon>
        <taxon>Oomycota</taxon>
        <taxon>Peronosporomycetes</taxon>
        <taxon>Peronosporales</taxon>
        <taxon>Peronosporaceae</taxon>
        <taxon>Phytophthora</taxon>
    </lineage>
</organism>
<comment type="caution">
    <text evidence="3">The sequence shown here is derived from an EMBL/GenBank/DDBJ whole genome shotgun (WGS) entry which is preliminary data.</text>
</comment>
<dbReference type="AlphaFoldDB" id="A0A8J5ITI8"/>
<dbReference type="EMBL" id="JAENGY010000141">
    <property type="protein sequence ID" value="KAG6972162.1"/>
    <property type="molecule type" value="Genomic_DNA"/>
</dbReference>
<reference evidence="3" key="1">
    <citation type="submission" date="2021-01" db="EMBL/GenBank/DDBJ databases">
        <title>Phytophthora aleatoria, a newly-described species from Pinus radiata is distinct from Phytophthora cactorum isolates based on comparative genomics.</title>
        <authorList>
            <person name="Mcdougal R."/>
            <person name="Panda P."/>
            <person name="Williams N."/>
            <person name="Studholme D.J."/>
        </authorList>
    </citation>
    <scope>NUCLEOTIDE SEQUENCE</scope>
    <source>
        <strain evidence="3">NZFS 4037</strain>
    </source>
</reference>
<gene>
    <name evidence="3" type="ORF">JG688_00004111</name>
</gene>
<keyword evidence="2" id="KW-0732">Signal</keyword>
<feature type="chain" id="PRO_5035296094" evidence="2">
    <location>
        <begin position="20"/>
        <end position="512"/>
    </location>
</feature>
<accession>A0A8J5ITI8</accession>
<dbReference type="Proteomes" id="UP000709295">
    <property type="component" value="Unassembled WGS sequence"/>
</dbReference>
<evidence type="ECO:0000313" key="4">
    <source>
        <dbReference type="Proteomes" id="UP000709295"/>
    </source>
</evidence>
<keyword evidence="4" id="KW-1185">Reference proteome</keyword>
<evidence type="ECO:0000313" key="3">
    <source>
        <dbReference type="EMBL" id="KAG6972162.1"/>
    </source>
</evidence>
<proteinExistence type="predicted"/>
<feature type="region of interest" description="Disordered" evidence="1">
    <location>
        <begin position="423"/>
        <end position="512"/>
    </location>
</feature>
<feature type="compositionally biased region" description="Low complexity" evidence="1">
    <location>
        <begin position="425"/>
        <end position="460"/>
    </location>
</feature>
<protein>
    <submittedName>
        <fullName evidence="3">Uncharacterized protein</fullName>
    </submittedName>
</protein>
<evidence type="ECO:0000256" key="1">
    <source>
        <dbReference type="SAM" id="MobiDB-lite"/>
    </source>
</evidence>
<sequence length="512" mass="54505">MILFTSMLAGAMLSATANGHGYMTDPAVTFLSPSTDNTQFIATIESSVSGFSGTFSGSPADNTAAFTTAFEASSYTSLKELINSLATITVTDATLTCGSCDPDETAQPLPETYVEWSHSSTEGFTSSHEGPCEVWCDDVRVFQDDDCAADYTSAPAELPYDRDACLGTSTLTFYWLALHSSTWQVYINCAPLESTTSTGATSKYAVSSSIQQGKKMKLSSTVSTTLLVFAAFGSQLVSGHGYLVQPLAKFISVNIDKTQYSSTIDSNKLFPGGTLNTAPTINIKSFVEHFEKSKYKSVRAMIEDNQVLVSDDATASCGFSSPEKTSYGALNDTIYWGRNDDITLDEGLVHPGPCEVWCDDNRAQQDMNCMETYTPASGKGAAPIPIDKSVCTDAKRLTFFWIGMHGATWQVYINCVNINGGTGGADSSSTTSQTTTDTTSPSTSNTTPMATTAAPTTSNNEQETSADTPEVEATPAPVRTPTPVVTPSTEESSTAGEVSITGAKCSRRRFRG</sequence>
<evidence type="ECO:0000256" key="2">
    <source>
        <dbReference type="SAM" id="SignalP"/>
    </source>
</evidence>
<feature type="compositionally biased region" description="Low complexity" evidence="1">
    <location>
        <begin position="472"/>
        <end position="495"/>
    </location>
</feature>
<name>A0A8J5ITI8_9STRA</name>